<dbReference type="InterPro" id="IPR015424">
    <property type="entry name" value="PyrdxlP-dep_Trfase"/>
</dbReference>
<dbReference type="GO" id="GO:0019346">
    <property type="term" value="P:transsulfuration"/>
    <property type="evidence" value="ECO:0007669"/>
    <property type="project" value="InterPro"/>
</dbReference>
<accession>T1CS40</accession>
<organism evidence="3">
    <name type="scientific">mine drainage metagenome</name>
    <dbReference type="NCBI Taxonomy" id="410659"/>
    <lineage>
        <taxon>unclassified sequences</taxon>
        <taxon>metagenomes</taxon>
        <taxon>ecological metagenomes</taxon>
    </lineage>
</organism>
<protein>
    <submittedName>
        <fullName evidence="3">Cys/Met metabolism, pyridoxal phosphate-dependent enzyme</fullName>
    </submittedName>
</protein>
<evidence type="ECO:0000256" key="1">
    <source>
        <dbReference type="ARBA" id="ARBA00001933"/>
    </source>
</evidence>
<dbReference type="Pfam" id="PF01053">
    <property type="entry name" value="Cys_Met_Meta_PP"/>
    <property type="match status" value="1"/>
</dbReference>
<evidence type="ECO:0000256" key="2">
    <source>
        <dbReference type="ARBA" id="ARBA00022898"/>
    </source>
</evidence>
<gene>
    <name evidence="3" type="ORF">B1B_04064</name>
</gene>
<dbReference type="SUPFAM" id="SSF53383">
    <property type="entry name" value="PLP-dependent transferases"/>
    <property type="match status" value="1"/>
</dbReference>
<comment type="cofactor">
    <cofactor evidence="1">
        <name>pyridoxal 5'-phosphate</name>
        <dbReference type="ChEBI" id="CHEBI:597326"/>
    </cofactor>
</comment>
<dbReference type="Gene3D" id="3.40.640.10">
    <property type="entry name" value="Type I PLP-dependent aspartate aminotransferase-like (Major domain)"/>
    <property type="match status" value="1"/>
</dbReference>
<dbReference type="GO" id="GO:0030170">
    <property type="term" value="F:pyridoxal phosphate binding"/>
    <property type="evidence" value="ECO:0007669"/>
    <property type="project" value="InterPro"/>
</dbReference>
<dbReference type="InterPro" id="IPR015421">
    <property type="entry name" value="PyrdxlP-dep_Trfase_major"/>
</dbReference>
<evidence type="ECO:0000313" key="3">
    <source>
        <dbReference type="EMBL" id="EQD72080.1"/>
    </source>
</evidence>
<name>T1CS40_9ZZZZ</name>
<proteinExistence type="predicted"/>
<dbReference type="InterPro" id="IPR000277">
    <property type="entry name" value="Cys/Met-Metab_PyrdxlP-dep_enz"/>
</dbReference>
<dbReference type="EMBL" id="AUZY01002542">
    <property type="protein sequence ID" value="EQD72080.1"/>
    <property type="molecule type" value="Genomic_DNA"/>
</dbReference>
<reference evidence="3" key="2">
    <citation type="journal article" date="2014" name="ISME J.">
        <title>Microbial stratification in low pH oxic and suboxic macroscopic growths along an acid mine drainage.</title>
        <authorList>
            <person name="Mendez-Garcia C."/>
            <person name="Mesa V."/>
            <person name="Sprenger R.R."/>
            <person name="Richter M."/>
            <person name="Diez M.S."/>
            <person name="Solano J."/>
            <person name="Bargiela R."/>
            <person name="Golyshina O.V."/>
            <person name="Manteca A."/>
            <person name="Ramos J.L."/>
            <person name="Gallego J.R."/>
            <person name="Llorente I."/>
            <person name="Martins Dos Santos V.A."/>
            <person name="Jensen O.N."/>
            <person name="Pelaez A.I."/>
            <person name="Sanchez J."/>
            <person name="Ferrer M."/>
        </authorList>
    </citation>
    <scope>NUCLEOTIDE SEQUENCE</scope>
</reference>
<reference evidence="3" key="1">
    <citation type="submission" date="2013-08" db="EMBL/GenBank/DDBJ databases">
        <authorList>
            <person name="Mendez C."/>
            <person name="Richter M."/>
            <person name="Ferrer M."/>
            <person name="Sanchez J."/>
        </authorList>
    </citation>
    <scope>NUCLEOTIDE SEQUENCE</scope>
</reference>
<keyword evidence="2" id="KW-0663">Pyridoxal phosphate</keyword>
<sequence>MITCVVAGDHVVCVQKPYSWTRTLLADLLARFGIAHSFVDARELGQIEAALTPRTRLIVLETPQLIDF</sequence>
<comment type="caution">
    <text evidence="3">The sequence shown here is derived from an EMBL/GenBank/DDBJ whole genome shotgun (WGS) entry which is preliminary data.</text>
</comment>
<dbReference type="AlphaFoldDB" id="T1CS40"/>